<keyword evidence="1" id="KW-0436">Ligase</keyword>
<dbReference type="RefSeq" id="WP_131959407.1">
    <property type="nucleotide sequence ID" value="NZ_SMFL01000005.1"/>
</dbReference>
<dbReference type="Proteomes" id="UP000294850">
    <property type="component" value="Unassembled WGS sequence"/>
</dbReference>
<keyword evidence="2" id="KW-1185">Reference proteome</keyword>
<evidence type="ECO:0000313" key="1">
    <source>
        <dbReference type="EMBL" id="TDE14823.1"/>
    </source>
</evidence>
<evidence type="ECO:0000313" key="2">
    <source>
        <dbReference type="Proteomes" id="UP000294850"/>
    </source>
</evidence>
<dbReference type="InterPro" id="IPR009097">
    <property type="entry name" value="Cyclic_Pdiesterase"/>
</dbReference>
<dbReference type="Gene3D" id="3.90.1140.10">
    <property type="entry name" value="Cyclic phosphodiesterase"/>
    <property type="match status" value="1"/>
</dbReference>
<proteinExistence type="predicted"/>
<dbReference type="GO" id="GO:0016874">
    <property type="term" value="F:ligase activity"/>
    <property type="evidence" value="ECO:0007669"/>
    <property type="project" value="UniProtKB-KW"/>
</dbReference>
<dbReference type="EMBL" id="SMFL01000005">
    <property type="protein sequence ID" value="TDE14823.1"/>
    <property type="molecule type" value="Genomic_DNA"/>
</dbReference>
<dbReference type="AlphaFoldDB" id="A0A4R5DV05"/>
<reference evidence="1 2" key="1">
    <citation type="submission" date="2019-03" db="EMBL/GenBank/DDBJ databases">
        <title>Dyadobacter AR-3-6 sp. nov., isolated from arctic soil.</title>
        <authorList>
            <person name="Chaudhary D.K."/>
        </authorList>
    </citation>
    <scope>NUCLEOTIDE SEQUENCE [LARGE SCALE GENOMIC DNA]</scope>
    <source>
        <strain evidence="1 2">AR-3-6</strain>
    </source>
</reference>
<name>A0A4R5DV05_9BACT</name>
<sequence length="179" mass="20665">MDQIHLSAEKSKDKPLIATFSITPATQSYFNQLRQKHFPAERNYIDAHLTLFHALPDKPFIIQDLEEIAGDCQPFDATAQAIVSLGYGTAFKIKSPELSLLHQKLQRKWYDLLTNQDRQKRNFHITIQNKVASQVAKKLQADLTSGFEPFDFTVYGIQLWRYLDGPWEYISTIDFKTDA</sequence>
<dbReference type="Pfam" id="PF13563">
    <property type="entry name" value="2_5_RNA_ligase2"/>
    <property type="match status" value="1"/>
</dbReference>
<organism evidence="1 2">
    <name type="scientific">Dyadobacter psychrotolerans</name>
    <dbReference type="NCBI Taxonomy" id="2541721"/>
    <lineage>
        <taxon>Bacteria</taxon>
        <taxon>Pseudomonadati</taxon>
        <taxon>Bacteroidota</taxon>
        <taxon>Cytophagia</taxon>
        <taxon>Cytophagales</taxon>
        <taxon>Spirosomataceae</taxon>
        <taxon>Dyadobacter</taxon>
    </lineage>
</organism>
<protein>
    <submittedName>
        <fullName evidence="1">2'-5' RNA ligase family protein</fullName>
    </submittedName>
</protein>
<comment type="caution">
    <text evidence="1">The sequence shown here is derived from an EMBL/GenBank/DDBJ whole genome shotgun (WGS) entry which is preliminary data.</text>
</comment>
<dbReference type="OrthoDB" id="793003at2"/>
<dbReference type="SUPFAM" id="SSF55144">
    <property type="entry name" value="LigT-like"/>
    <property type="match status" value="1"/>
</dbReference>
<accession>A0A4R5DV05</accession>
<gene>
    <name evidence="1" type="ORF">E0F88_16715</name>
</gene>